<dbReference type="GO" id="GO:0005524">
    <property type="term" value="F:ATP binding"/>
    <property type="evidence" value="ECO:0007669"/>
    <property type="project" value="UniProtKB-KW"/>
</dbReference>
<dbReference type="Pfam" id="PF07714">
    <property type="entry name" value="PK_Tyr_Ser-Thr"/>
    <property type="match status" value="1"/>
</dbReference>
<gene>
    <name evidence="4" type="ORF">V565_149410</name>
</gene>
<keyword evidence="5" id="KW-1185">Reference proteome</keyword>
<dbReference type="EMBL" id="AZST01000693">
    <property type="protein sequence ID" value="KEP47618.1"/>
    <property type="molecule type" value="Genomic_DNA"/>
</dbReference>
<evidence type="ECO:0000256" key="2">
    <source>
        <dbReference type="ARBA" id="ARBA00022840"/>
    </source>
</evidence>
<protein>
    <submittedName>
        <fullName evidence="4">Tyrosine kinase family catalytic domain protein</fullName>
    </submittedName>
</protein>
<dbReference type="Proteomes" id="UP000027456">
    <property type="component" value="Unassembled WGS sequence"/>
</dbReference>
<feature type="domain" description="Protein kinase" evidence="3">
    <location>
        <begin position="1"/>
        <end position="149"/>
    </location>
</feature>
<dbReference type="GO" id="GO:0004672">
    <property type="term" value="F:protein kinase activity"/>
    <property type="evidence" value="ECO:0007669"/>
    <property type="project" value="InterPro"/>
</dbReference>
<keyword evidence="1" id="KW-0547">Nucleotide-binding</keyword>
<sequence length="149" mass="16695">HETYVWSKCQHPNVMRLIGVVRFRDQLAMVSPWLENGDLKSFIRDNPGVDRCALCTQVTDGVAYLHGRGVVHGDLKAANILISHDQTVKITDFGSARLSEYSLQFHTSTKGCGVSPRWTAPEILEERTKTTIATDVYALGMVRFNLLSF</sequence>
<dbReference type="PANTHER" id="PTHR24418">
    <property type="entry name" value="TYROSINE-PROTEIN KINASE"/>
    <property type="match status" value="1"/>
</dbReference>
<evidence type="ECO:0000313" key="4">
    <source>
        <dbReference type="EMBL" id="KEP47618.1"/>
    </source>
</evidence>
<reference evidence="4 5" key="1">
    <citation type="submission" date="2013-12" db="EMBL/GenBank/DDBJ databases">
        <authorList>
            <person name="Cubeta M."/>
            <person name="Pakala S."/>
            <person name="Fedorova N."/>
            <person name="Thomas E."/>
            <person name="Dean R."/>
            <person name="Jabaji S."/>
            <person name="Neate S."/>
            <person name="Toda T."/>
            <person name="Tavantzis S."/>
            <person name="Vilgalys R."/>
            <person name="Bharathan N."/>
            <person name="Pakala S."/>
            <person name="Losada L.S."/>
            <person name="Zafar N."/>
            <person name="Nierman W."/>
        </authorList>
    </citation>
    <scope>NUCLEOTIDE SEQUENCE [LARGE SCALE GENOMIC DNA]</scope>
    <source>
        <strain evidence="4 5">123E</strain>
    </source>
</reference>
<evidence type="ECO:0000256" key="1">
    <source>
        <dbReference type="ARBA" id="ARBA00022741"/>
    </source>
</evidence>
<dbReference type="InterPro" id="IPR011009">
    <property type="entry name" value="Kinase-like_dom_sf"/>
</dbReference>
<dbReference type="STRING" id="1423351.A0A074RSE8"/>
<dbReference type="InterPro" id="IPR001245">
    <property type="entry name" value="Ser-Thr/Tyr_kinase_cat_dom"/>
</dbReference>
<dbReference type="SUPFAM" id="SSF56112">
    <property type="entry name" value="Protein kinase-like (PK-like)"/>
    <property type="match status" value="1"/>
</dbReference>
<dbReference type="SMART" id="SM00220">
    <property type="entry name" value="S_TKc"/>
    <property type="match status" value="1"/>
</dbReference>
<dbReference type="PROSITE" id="PS50011">
    <property type="entry name" value="PROTEIN_KINASE_DOM"/>
    <property type="match status" value="1"/>
</dbReference>
<dbReference type="InterPro" id="IPR008271">
    <property type="entry name" value="Ser/Thr_kinase_AS"/>
</dbReference>
<keyword evidence="2" id="KW-0067">ATP-binding</keyword>
<dbReference type="PROSITE" id="PS00108">
    <property type="entry name" value="PROTEIN_KINASE_ST"/>
    <property type="match status" value="1"/>
</dbReference>
<evidence type="ECO:0000313" key="5">
    <source>
        <dbReference type="Proteomes" id="UP000027456"/>
    </source>
</evidence>
<dbReference type="OrthoDB" id="4062651at2759"/>
<dbReference type="Gene3D" id="1.10.510.10">
    <property type="entry name" value="Transferase(Phosphotransferase) domain 1"/>
    <property type="match status" value="1"/>
</dbReference>
<feature type="non-terminal residue" evidence="4">
    <location>
        <position position="1"/>
    </location>
</feature>
<name>A0A074RSE8_9AGAM</name>
<dbReference type="HOGENOM" id="CLU_000288_7_18_1"/>
<proteinExistence type="predicted"/>
<keyword evidence="4" id="KW-0418">Kinase</keyword>
<keyword evidence="4" id="KW-0808">Transferase</keyword>
<dbReference type="InterPro" id="IPR000719">
    <property type="entry name" value="Prot_kinase_dom"/>
</dbReference>
<dbReference type="AlphaFoldDB" id="A0A074RSE8"/>
<evidence type="ECO:0000259" key="3">
    <source>
        <dbReference type="PROSITE" id="PS50011"/>
    </source>
</evidence>
<accession>A0A074RSE8</accession>
<organism evidence="4 5">
    <name type="scientific">Rhizoctonia solani 123E</name>
    <dbReference type="NCBI Taxonomy" id="1423351"/>
    <lineage>
        <taxon>Eukaryota</taxon>
        <taxon>Fungi</taxon>
        <taxon>Dikarya</taxon>
        <taxon>Basidiomycota</taxon>
        <taxon>Agaricomycotina</taxon>
        <taxon>Agaricomycetes</taxon>
        <taxon>Cantharellales</taxon>
        <taxon>Ceratobasidiaceae</taxon>
        <taxon>Rhizoctonia</taxon>
    </lineage>
</organism>
<comment type="caution">
    <text evidence="4">The sequence shown here is derived from an EMBL/GenBank/DDBJ whole genome shotgun (WGS) entry which is preliminary data.</text>
</comment>
<dbReference type="InterPro" id="IPR050198">
    <property type="entry name" value="Non-receptor_tyrosine_kinases"/>
</dbReference>